<dbReference type="InterPro" id="IPR016795">
    <property type="entry name" value="UCP021697"/>
</dbReference>
<accession>A0A927N2P0</accession>
<organism evidence="8 9">
    <name type="scientific">Actinopolymorpha pittospori</name>
    <dbReference type="NCBI Taxonomy" id="648752"/>
    <lineage>
        <taxon>Bacteria</taxon>
        <taxon>Bacillati</taxon>
        <taxon>Actinomycetota</taxon>
        <taxon>Actinomycetes</taxon>
        <taxon>Propionibacteriales</taxon>
        <taxon>Actinopolymorphaceae</taxon>
        <taxon>Actinopolymorpha</taxon>
    </lineage>
</organism>
<evidence type="ECO:0000313" key="8">
    <source>
        <dbReference type="EMBL" id="MBE1610964.1"/>
    </source>
</evidence>
<dbReference type="Proteomes" id="UP000638648">
    <property type="component" value="Unassembled WGS sequence"/>
</dbReference>
<keyword evidence="2" id="KW-1003">Cell membrane</keyword>
<evidence type="ECO:0000256" key="2">
    <source>
        <dbReference type="ARBA" id="ARBA00022475"/>
    </source>
</evidence>
<keyword evidence="4 6" id="KW-1133">Transmembrane helix</keyword>
<feature type="transmembrane region" description="Helical" evidence="6">
    <location>
        <begin position="78"/>
        <end position="97"/>
    </location>
</feature>
<keyword evidence="9" id="KW-1185">Reference proteome</keyword>
<reference evidence="8" key="1">
    <citation type="submission" date="2020-10" db="EMBL/GenBank/DDBJ databases">
        <title>Sequencing the genomes of 1000 actinobacteria strains.</title>
        <authorList>
            <person name="Klenk H.-P."/>
        </authorList>
    </citation>
    <scope>NUCLEOTIDE SEQUENCE</scope>
    <source>
        <strain evidence="8">DSM 45354</strain>
    </source>
</reference>
<proteinExistence type="predicted"/>
<dbReference type="InterPro" id="IPR051791">
    <property type="entry name" value="Pra-immunoreactive"/>
</dbReference>
<keyword evidence="5 6" id="KW-0472">Membrane</keyword>
<comment type="caution">
    <text evidence="8">The sequence shown here is derived from an EMBL/GenBank/DDBJ whole genome shotgun (WGS) entry which is preliminary data.</text>
</comment>
<comment type="subcellular location">
    <subcellularLocation>
        <location evidence="1">Cell membrane</location>
        <topology evidence="1">Multi-pass membrane protein</topology>
    </subcellularLocation>
</comment>
<dbReference type="PANTHER" id="PTHR36115:SF6">
    <property type="entry name" value="PROLINE-RICH ANTIGEN HOMOLOG"/>
    <property type="match status" value="1"/>
</dbReference>
<feature type="transmembrane region" description="Helical" evidence="6">
    <location>
        <begin position="45"/>
        <end position="63"/>
    </location>
</feature>
<evidence type="ECO:0000256" key="1">
    <source>
        <dbReference type="ARBA" id="ARBA00004651"/>
    </source>
</evidence>
<feature type="transmembrane region" description="Helical" evidence="6">
    <location>
        <begin position="118"/>
        <end position="137"/>
    </location>
</feature>
<dbReference type="AlphaFoldDB" id="A0A927N2P0"/>
<keyword evidence="3 6" id="KW-0812">Transmembrane</keyword>
<sequence>MTEQEERGEAGAARDGSGDRERYAGYRLGLPETGRGAMATWGPRIAALVIDWLLANLVAFALVRDPTIWQAPVTGRDYLPLAVFGIESWLMTAFVGASIGHRLRHLVVARLDGQPVGLLRGLVRAALILLVIPVLIVDGDGRGLHDRLAGTVLVHAR</sequence>
<dbReference type="Pfam" id="PF06271">
    <property type="entry name" value="RDD"/>
    <property type="match status" value="1"/>
</dbReference>
<evidence type="ECO:0000256" key="4">
    <source>
        <dbReference type="ARBA" id="ARBA00022989"/>
    </source>
</evidence>
<dbReference type="EMBL" id="JADBEM010000001">
    <property type="protein sequence ID" value="MBE1610964.1"/>
    <property type="molecule type" value="Genomic_DNA"/>
</dbReference>
<dbReference type="PIRSF" id="PIRSF021697">
    <property type="entry name" value="UCP021697"/>
    <property type="match status" value="1"/>
</dbReference>
<gene>
    <name evidence="8" type="ORF">HEB94_007812</name>
</gene>
<dbReference type="PANTHER" id="PTHR36115">
    <property type="entry name" value="PROLINE-RICH ANTIGEN HOMOLOG-RELATED"/>
    <property type="match status" value="1"/>
</dbReference>
<evidence type="ECO:0000259" key="7">
    <source>
        <dbReference type="Pfam" id="PF06271"/>
    </source>
</evidence>
<dbReference type="RefSeq" id="WP_202896764.1">
    <property type="nucleotide sequence ID" value="NZ_BAABJL010000225.1"/>
</dbReference>
<evidence type="ECO:0000256" key="3">
    <source>
        <dbReference type="ARBA" id="ARBA00022692"/>
    </source>
</evidence>
<feature type="domain" description="RDD" evidence="7">
    <location>
        <begin position="39"/>
        <end position="150"/>
    </location>
</feature>
<dbReference type="InterPro" id="IPR010432">
    <property type="entry name" value="RDD"/>
</dbReference>
<dbReference type="GO" id="GO:0005886">
    <property type="term" value="C:plasma membrane"/>
    <property type="evidence" value="ECO:0007669"/>
    <property type="project" value="UniProtKB-SubCell"/>
</dbReference>
<evidence type="ECO:0000256" key="6">
    <source>
        <dbReference type="SAM" id="Phobius"/>
    </source>
</evidence>
<evidence type="ECO:0000256" key="5">
    <source>
        <dbReference type="ARBA" id="ARBA00023136"/>
    </source>
</evidence>
<protein>
    <submittedName>
        <fullName evidence="8">RDD family membrane protein YckC</fullName>
    </submittedName>
</protein>
<name>A0A927N2P0_9ACTN</name>
<evidence type="ECO:0000313" key="9">
    <source>
        <dbReference type="Proteomes" id="UP000638648"/>
    </source>
</evidence>